<dbReference type="GeneID" id="85497312"/>
<keyword evidence="3" id="KW-1185">Reference proteome</keyword>
<feature type="compositionally biased region" description="Low complexity" evidence="1">
    <location>
        <begin position="12"/>
        <end position="32"/>
    </location>
</feature>
<dbReference type="EMBL" id="AP028216">
    <property type="protein sequence ID" value="BEI93442.1"/>
    <property type="molecule type" value="Genomic_DNA"/>
</dbReference>
<accession>A0AA48L7P8</accession>
<dbReference type="KEGG" id="ccac:CcaHIS019_0510700"/>
<evidence type="ECO:0000256" key="1">
    <source>
        <dbReference type="SAM" id="MobiDB-lite"/>
    </source>
</evidence>
<sequence length="72" mass="7950">MFSHWKHEQPKAATTGTSATLGTSPTGASTSPLHDRAMADVQKEATQERPRRWSLDFEMRRGSNPLSKGINP</sequence>
<dbReference type="Proteomes" id="UP001233271">
    <property type="component" value="Chromosome 5"/>
</dbReference>
<proteinExistence type="predicted"/>
<dbReference type="AlphaFoldDB" id="A0AA48L7P8"/>
<evidence type="ECO:0000313" key="2">
    <source>
        <dbReference type="EMBL" id="BEI93442.1"/>
    </source>
</evidence>
<protein>
    <submittedName>
        <fullName evidence="2">Uncharacterized protein</fullName>
    </submittedName>
</protein>
<reference evidence="2" key="1">
    <citation type="journal article" date="2023" name="BMC Genomics">
        <title>Chromosome-level genome assemblies of Cutaneotrichosporon spp. (Trichosporonales, Basidiomycota) reveal imbalanced evolution between nucleotide sequences and chromosome synteny.</title>
        <authorList>
            <person name="Kobayashi Y."/>
            <person name="Kayamori A."/>
            <person name="Aoki K."/>
            <person name="Shiwa Y."/>
            <person name="Matsutani M."/>
            <person name="Fujita N."/>
            <person name="Sugita T."/>
            <person name="Iwasaki W."/>
            <person name="Tanaka N."/>
            <person name="Takashima M."/>
        </authorList>
    </citation>
    <scope>NUCLEOTIDE SEQUENCE</scope>
    <source>
        <strain evidence="2">HIS019</strain>
    </source>
</reference>
<feature type="region of interest" description="Disordered" evidence="1">
    <location>
        <begin position="1"/>
        <end position="72"/>
    </location>
</feature>
<organism evidence="2 3">
    <name type="scientific">Cutaneotrichosporon cavernicola</name>
    <dbReference type="NCBI Taxonomy" id="279322"/>
    <lineage>
        <taxon>Eukaryota</taxon>
        <taxon>Fungi</taxon>
        <taxon>Dikarya</taxon>
        <taxon>Basidiomycota</taxon>
        <taxon>Agaricomycotina</taxon>
        <taxon>Tremellomycetes</taxon>
        <taxon>Trichosporonales</taxon>
        <taxon>Trichosporonaceae</taxon>
        <taxon>Cutaneotrichosporon</taxon>
    </lineage>
</organism>
<gene>
    <name evidence="2" type="ORF">CcaverHIS019_0510700</name>
</gene>
<evidence type="ECO:0000313" key="3">
    <source>
        <dbReference type="Proteomes" id="UP001233271"/>
    </source>
</evidence>
<dbReference type="RefSeq" id="XP_060458707.1">
    <property type="nucleotide sequence ID" value="XM_060602299.1"/>
</dbReference>
<name>A0AA48L7P8_9TREE</name>
<feature type="compositionally biased region" description="Basic and acidic residues" evidence="1">
    <location>
        <begin position="1"/>
        <end position="10"/>
    </location>
</feature>
<feature type="compositionally biased region" description="Basic and acidic residues" evidence="1">
    <location>
        <begin position="33"/>
        <end position="61"/>
    </location>
</feature>